<dbReference type="RefSeq" id="WP_002462587.1">
    <property type="nucleotide sequence ID" value="NZ_AEUN01000304.1"/>
</dbReference>
<dbReference type="Gene3D" id="3.90.45.10">
    <property type="entry name" value="Peptide deformylase"/>
    <property type="match status" value="1"/>
</dbReference>
<dbReference type="HAMAP" id="MF_00163">
    <property type="entry name" value="Pep_deformylase"/>
    <property type="match status" value="1"/>
</dbReference>
<dbReference type="PATRIC" id="fig|911238.3.peg.626"/>
<dbReference type="OrthoDB" id="9784988at2"/>
<name>G5JH36_9STAP</name>
<comment type="caution">
    <text evidence="2">Lacks conserved residue(s) required for the propagation of feature annotation.</text>
</comment>
<protein>
    <recommendedName>
        <fullName evidence="2">Peptide deformylase-like</fullName>
    </recommendedName>
    <alternativeName>
        <fullName evidence="2">Polypeptide deformylase-like</fullName>
    </alternativeName>
</protein>
<dbReference type="Proteomes" id="UP000005413">
    <property type="component" value="Unassembled WGS sequence"/>
</dbReference>
<organism evidence="3 4">
    <name type="scientific">Staphylococcus simiae CCM 7213 = CCUG 51256</name>
    <dbReference type="NCBI Taxonomy" id="911238"/>
    <lineage>
        <taxon>Bacteria</taxon>
        <taxon>Bacillati</taxon>
        <taxon>Bacillota</taxon>
        <taxon>Bacilli</taxon>
        <taxon>Bacillales</taxon>
        <taxon>Staphylococcaceae</taxon>
        <taxon>Staphylococcus</taxon>
    </lineage>
</organism>
<dbReference type="PANTHER" id="PTHR10458:SF22">
    <property type="entry name" value="PEPTIDE DEFORMYLASE"/>
    <property type="match status" value="1"/>
</dbReference>
<keyword evidence="4" id="KW-1185">Reference proteome</keyword>
<evidence type="ECO:0000313" key="4">
    <source>
        <dbReference type="Proteomes" id="UP000005413"/>
    </source>
</evidence>
<dbReference type="InterPro" id="IPR036821">
    <property type="entry name" value="Peptide_deformylase_sf"/>
</dbReference>
<sequence length="162" mass="18131">MAIKKLVPSTHPLLTTQAQKVTQFDNTLQQLLQDIEDTMYAHEAAGLCAPQIGQPLQVAMIDMEDEGLLQLINPTLISQSEETETDLEGSITIPDTYGRVTRSKLIVLESYDVNGNKVELTAHDDVARMILHTIDQLNGIPFIERAEHILTDKELEAYFNND</sequence>
<dbReference type="Pfam" id="PF01327">
    <property type="entry name" value="Pep_deformylase"/>
    <property type="match status" value="1"/>
</dbReference>
<dbReference type="NCBIfam" id="TIGR00079">
    <property type="entry name" value="pept_deformyl"/>
    <property type="match status" value="1"/>
</dbReference>
<dbReference type="PANTHER" id="PTHR10458">
    <property type="entry name" value="PEPTIDE DEFORMYLASE"/>
    <property type="match status" value="1"/>
</dbReference>
<dbReference type="AlphaFoldDB" id="G5JH36"/>
<evidence type="ECO:0000256" key="2">
    <source>
        <dbReference type="HAMAP-Rule" id="MF_00163"/>
    </source>
</evidence>
<dbReference type="SUPFAM" id="SSF56420">
    <property type="entry name" value="Peptide deformylase"/>
    <property type="match status" value="1"/>
</dbReference>
<proteinExistence type="inferred from homology"/>
<dbReference type="PIRSF" id="PIRSF004749">
    <property type="entry name" value="Pep_def"/>
    <property type="match status" value="1"/>
</dbReference>
<dbReference type="InterPro" id="IPR023635">
    <property type="entry name" value="Peptide_deformylase"/>
</dbReference>
<reference evidence="3 4" key="1">
    <citation type="journal article" date="2012" name="BMC Genomics">
        <title>Comparative genomic analysis of the genus Staphylococcus including Staphylococcus aureus and its newly described sister species Staphylococcus simiae.</title>
        <authorList>
            <person name="Suzuki H."/>
            <person name="Lefebure T."/>
            <person name="Pavinski Bitar P."/>
            <person name="Stanhope M.J."/>
        </authorList>
    </citation>
    <scope>NUCLEOTIDE SEQUENCE [LARGE SCALE GENOMIC DNA]</scope>
    <source>
        <strain evidence="3 4">CCM 7213</strain>
    </source>
</reference>
<evidence type="ECO:0000313" key="3">
    <source>
        <dbReference type="EMBL" id="EHJ08502.1"/>
    </source>
</evidence>
<dbReference type="CDD" id="cd00487">
    <property type="entry name" value="Pep_deformylase"/>
    <property type="match status" value="1"/>
</dbReference>
<keyword evidence="3" id="KW-0378">Hydrolase</keyword>
<dbReference type="NCBIfam" id="NF011189">
    <property type="entry name" value="PRK14595.1"/>
    <property type="match status" value="1"/>
</dbReference>
<dbReference type="PRINTS" id="PR01576">
    <property type="entry name" value="PDEFORMYLASE"/>
</dbReference>
<comment type="similarity">
    <text evidence="1 2">Belongs to the polypeptide deformylase family.</text>
</comment>
<gene>
    <name evidence="3" type="ORF">SS7213T_03825</name>
</gene>
<dbReference type="GO" id="GO:0042586">
    <property type="term" value="F:peptide deformylase activity"/>
    <property type="evidence" value="ECO:0007669"/>
    <property type="project" value="InterPro"/>
</dbReference>
<accession>G5JH36</accession>
<comment type="caution">
    <text evidence="3">The sequence shown here is derived from an EMBL/GenBank/DDBJ whole genome shotgun (WGS) entry which is preliminary data.</text>
</comment>
<evidence type="ECO:0000256" key="1">
    <source>
        <dbReference type="ARBA" id="ARBA00010759"/>
    </source>
</evidence>
<dbReference type="EMBL" id="AEUN01000304">
    <property type="protein sequence ID" value="EHJ08502.1"/>
    <property type="molecule type" value="Genomic_DNA"/>
</dbReference>